<evidence type="ECO:0000256" key="1">
    <source>
        <dbReference type="SAM" id="MobiDB-lite"/>
    </source>
</evidence>
<name>A0A2P5DCI3_PARAD</name>
<protein>
    <submittedName>
        <fullName evidence="2">Uncharacterized protein</fullName>
    </submittedName>
</protein>
<proteinExistence type="predicted"/>
<reference evidence="3" key="1">
    <citation type="submission" date="2016-06" db="EMBL/GenBank/DDBJ databases">
        <title>Parallel loss of symbiosis genes in relatives of nitrogen-fixing non-legume Parasponia.</title>
        <authorList>
            <person name="Van Velzen R."/>
            <person name="Holmer R."/>
            <person name="Bu F."/>
            <person name="Rutten L."/>
            <person name="Van Zeijl A."/>
            <person name="Liu W."/>
            <person name="Santuari L."/>
            <person name="Cao Q."/>
            <person name="Sharma T."/>
            <person name="Shen D."/>
            <person name="Roswanjaya Y."/>
            <person name="Wardhani T."/>
            <person name="Kalhor M.S."/>
            <person name="Jansen J."/>
            <person name="Van den Hoogen J."/>
            <person name="Gungor B."/>
            <person name="Hartog M."/>
            <person name="Hontelez J."/>
            <person name="Verver J."/>
            <person name="Yang W.-C."/>
            <person name="Schijlen E."/>
            <person name="Repin R."/>
            <person name="Schilthuizen M."/>
            <person name="Schranz E."/>
            <person name="Heidstra R."/>
            <person name="Miyata K."/>
            <person name="Fedorova E."/>
            <person name="Kohlen W."/>
            <person name="Bisseling T."/>
            <person name="Smit S."/>
            <person name="Geurts R."/>
        </authorList>
    </citation>
    <scope>NUCLEOTIDE SEQUENCE [LARGE SCALE GENOMIC DNA]</scope>
    <source>
        <strain evidence="3">cv. WU1-14</strain>
    </source>
</reference>
<comment type="caution">
    <text evidence="2">The sequence shown here is derived from an EMBL/GenBank/DDBJ whole genome shotgun (WGS) entry which is preliminary data.</text>
</comment>
<evidence type="ECO:0000313" key="2">
    <source>
        <dbReference type="EMBL" id="PON70960.1"/>
    </source>
</evidence>
<feature type="region of interest" description="Disordered" evidence="1">
    <location>
        <begin position="39"/>
        <end position="62"/>
    </location>
</feature>
<feature type="non-terminal residue" evidence="2">
    <location>
        <position position="1"/>
    </location>
</feature>
<keyword evidence="3" id="KW-1185">Reference proteome</keyword>
<dbReference type="Proteomes" id="UP000237105">
    <property type="component" value="Unassembled WGS sequence"/>
</dbReference>
<organism evidence="2 3">
    <name type="scientific">Parasponia andersonii</name>
    <name type="common">Sponia andersonii</name>
    <dbReference type="NCBI Taxonomy" id="3476"/>
    <lineage>
        <taxon>Eukaryota</taxon>
        <taxon>Viridiplantae</taxon>
        <taxon>Streptophyta</taxon>
        <taxon>Embryophyta</taxon>
        <taxon>Tracheophyta</taxon>
        <taxon>Spermatophyta</taxon>
        <taxon>Magnoliopsida</taxon>
        <taxon>eudicotyledons</taxon>
        <taxon>Gunneridae</taxon>
        <taxon>Pentapetalae</taxon>
        <taxon>rosids</taxon>
        <taxon>fabids</taxon>
        <taxon>Rosales</taxon>
        <taxon>Cannabaceae</taxon>
        <taxon>Parasponia</taxon>
    </lineage>
</organism>
<dbReference type="OrthoDB" id="10411303at2759"/>
<dbReference type="AlphaFoldDB" id="A0A2P5DCI3"/>
<dbReference type="EMBL" id="JXTB01000047">
    <property type="protein sequence ID" value="PON70960.1"/>
    <property type="molecule type" value="Genomic_DNA"/>
</dbReference>
<sequence>DKLTKVTVTAAERNPNKNRPLGTWRTTLDFDNSSRFRFGHKKPGSSTHPFRVHNRCEPVPLH</sequence>
<evidence type="ECO:0000313" key="3">
    <source>
        <dbReference type="Proteomes" id="UP000237105"/>
    </source>
</evidence>
<accession>A0A2P5DCI3</accession>
<gene>
    <name evidence="2" type="ORF">PanWU01x14_076700</name>
</gene>